<sequence length="79" mass="8594">MPKAQLVRVAQTSQGPITVDVAGRGPGRGAYLCRIPDCWGRAISKGALDRSFKKDLSSQDLESVRTYYETNIAPQTKAP</sequence>
<dbReference type="PANTHER" id="PTHR34215">
    <property type="entry name" value="BLL0784 PROTEIN"/>
    <property type="match status" value="1"/>
</dbReference>
<proteinExistence type="predicted"/>
<dbReference type="InterPro" id="IPR037465">
    <property type="entry name" value="YlxR"/>
</dbReference>
<dbReference type="EMBL" id="UINC01000079">
    <property type="protein sequence ID" value="SUZ48677.1"/>
    <property type="molecule type" value="Genomic_DNA"/>
</dbReference>
<feature type="domain" description="YlxR" evidence="1">
    <location>
        <begin position="2"/>
        <end position="63"/>
    </location>
</feature>
<dbReference type="SUPFAM" id="SSF64376">
    <property type="entry name" value="YlxR-like"/>
    <property type="match status" value="1"/>
</dbReference>
<protein>
    <recommendedName>
        <fullName evidence="1">YlxR domain-containing protein</fullName>
    </recommendedName>
</protein>
<gene>
    <name evidence="2" type="ORF">METZ01_LOCUS1531</name>
</gene>
<organism evidence="2">
    <name type="scientific">marine metagenome</name>
    <dbReference type="NCBI Taxonomy" id="408172"/>
    <lineage>
        <taxon>unclassified sequences</taxon>
        <taxon>metagenomes</taxon>
        <taxon>ecological metagenomes</taxon>
    </lineage>
</organism>
<accession>A0A381N2C0</accession>
<dbReference type="Pfam" id="PF04296">
    <property type="entry name" value="YlxR"/>
    <property type="match status" value="1"/>
</dbReference>
<reference evidence="2" key="1">
    <citation type="submission" date="2018-05" db="EMBL/GenBank/DDBJ databases">
        <authorList>
            <person name="Lanie J.A."/>
            <person name="Ng W.-L."/>
            <person name="Kazmierczak K.M."/>
            <person name="Andrzejewski T.M."/>
            <person name="Davidsen T.M."/>
            <person name="Wayne K.J."/>
            <person name="Tettelin H."/>
            <person name="Glass J.I."/>
            <person name="Rusch D."/>
            <person name="Podicherti R."/>
            <person name="Tsui H.-C.T."/>
            <person name="Winkler M.E."/>
        </authorList>
    </citation>
    <scope>NUCLEOTIDE SEQUENCE</scope>
</reference>
<evidence type="ECO:0000313" key="2">
    <source>
        <dbReference type="EMBL" id="SUZ48677.1"/>
    </source>
</evidence>
<dbReference type="PANTHER" id="PTHR34215:SF1">
    <property type="entry name" value="YLXR DOMAIN-CONTAINING PROTEIN"/>
    <property type="match status" value="1"/>
</dbReference>
<name>A0A381N2C0_9ZZZZ</name>
<dbReference type="InterPro" id="IPR035931">
    <property type="entry name" value="YlxR-like_sf"/>
</dbReference>
<dbReference type="AlphaFoldDB" id="A0A381N2C0"/>
<evidence type="ECO:0000259" key="1">
    <source>
        <dbReference type="Pfam" id="PF04296"/>
    </source>
</evidence>
<dbReference type="Gene3D" id="3.30.1230.10">
    <property type="entry name" value="YlxR-like"/>
    <property type="match status" value="1"/>
</dbReference>
<dbReference type="InterPro" id="IPR007393">
    <property type="entry name" value="YlxR_dom"/>
</dbReference>